<protein>
    <submittedName>
        <fullName evidence="1">Uncharacterized protein</fullName>
    </submittedName>
</protein>
<organism evidence="1 2">
    <name type="scientific">Acetobacter oeni</name>
    <dbReference type="NCBI Taxonomy" id="304077"/>
    <lineage>
        <taxon>Bacteria</taxon>
        <taxon>Pseudomonadati</taxon>
        <taxon>Pseudomonadota</taxon>
        <taxon>Alphaproteobacteria</taxon>
        <taxon>Acetobacterales</taxon>
        <taxon>Acetobacteraceae</taxon>
        <taxon>Acetobacter</taxon>
    </lineage>
</organism>
<reference evidence="1 2" key="1">
    <citation type="submission" date="2019-07" db="EMBL/GenBank/DDBJ databases">
        <title>Whole genome shotgun sequence of Acetobacter oeni NBRC 105207.</title>
        <authorList>
            <person name="Hosoyama A."/>
            <person name="Uohara A."/>
            <person name="Ohji S."/>
            <person name="Ichikawa N."/>
        </authorList>
    </citation>
    <scope>NUCLEOTIDE SEQUENCE [LARGE SCALE GENOMIC DNA]</scope>
    <source>
        <strain evidence="1 2">NBRC 105207</strain>
    </source>
</reference>
<sequence>MWNEPYLESCCRSALHRLCLSGTGGRPRGLRDEPCLARLERKGFACLSADDRYRVTREGEGRHGTEVLGGKRKA</sequence>
<accession>A0A511XNE6</accession>
<dbReference type="AlphaFoldDB" id="A0A511XNE6"/>
<dbReference type="RefSeq" id="WP_146891034.1">
    <property type="nucleotide sequence ID" value="NZ_BJYG01000043.1"/>
</dbReference>
<dbReference type="EMBL" id="BJYG01000043">
    <property type="protein sequence ID" value="GEN64470.1"/>
    <property type="molecule type" value="Genomic_DNA"/>
</dbReference>
<name>A0A511XNE6_9PROT</name>
<keyword evidence="2" id="KW-1185">Reference proteome</keyword>
<gene>
    <name evidence="1" type="ORF">AOE01nite_26940</name>
</gene>
<evidence type="ECO:0000313" key="2">
    <source>
        <dbReference type="Proteomes" id="UP000321746"/>
    </source>
</evidence>
<comment type="caution">
    <text evidence="1">The sequence shown here is derived from an EMBL/GenBank/DDBJ whole genome shotgun (WGS) entry which is preliminary data.</text>
</comment>
<evidence type="ECO:0000313" key="1">
    <source>
        <dbReference type="EMBL" id="GEN64470.1"/>
    </source>
</evidence>
<proteinExistence type="predicted"/>
<dbReference type="OrthoDB" id="7277796at2"/>
<dbReference type="Proteomes" id="UP000321746">
    <property type="component" value="Unassembled WGS sequence"/>
</dbReference>